<comment type="caution">
    <text evidence="6">The sequence shown here is derived from an EMBL/GenBank/DDBJ whole genome shotgun (WGS) entry which is preliminary data.</text>
</comment>
<evidence type="ECO:0000313" key="7">
    <source>
        <dbReference type="Proteomes" id="UP000005561"/>
    </source>
</evidence>
<dbReference type="InterPro" id="IPR027417">
    <property type="entry name" value="P-loop_NTPase"/>
</dbReference>
<gene>
    <name evidence="6" type="ORF">BRYFOR_08082</name>
</gene>
<dbReference type="InterPro" id="IPR050153">
    <property type="entry name" value="Metal_Ion_Import_ABC"/>
</dbReference>
<dbReference type="GO" id="GO:0005524">
    <property type="term" value="F:ATP binding"/>
    <property type="evidence" value="ECO:0007669"/>
    <property type="project" value="UniProtKB-KW"/>
</dbReference>
<keyword evidence="4 6" id="KW-0067">ATP-binding</keyword>
<evidence type="ECO:0000256" key="2">
    <source>
        <dbReference type="ARBA" id="ARBA00022448"/>
    </source>
</evidence>
<proteinExistence type="inferred from homology"/>
<dbReference type="SUPFAM" id="SSF52540">
    <property type="entry name" value="P-loop containing nucleoside triphosphate hydrolases"/>
    <property type="match status" value="1"/>
</dbReference>
<name>C6LHH1_9FIRM</name>
<dbReference type="GO" id="GO:0016887">
    <property type="term" value="F:ATP hydrolysis activity"/>
    <property type="evidence" value="ECO:0007669"/>
    <property type="project" value="InterPro"/>
</dbReference>
<dbReference type="OrthoDB" id="9799337at2"/>
<evidence type="ECO:0000256" key="1">
    <source>
        <dbReference type="ARBA" id="ARBA00005417"/>
    </source>
</evidence>
<dbReference type="CDD" id="cd03214">
    <property type="entry name" value="ABC_Iron-Siderophores_B12_Hemin"/>
    <property type="match status" value="1"/>
</dbReference>
<evidence type="ECO:0000256" key="3">
    <source>
        <dbReference type="ARBA" id="ARBA00022741"/>
    </source>
</evidence>
<accession>C6LHH1</accession>
<reference evidence="6" key="1">
    <citation type="submission" date="2009-07" db="EMBL/GenBank/DDBJ databases">
        <authorList>
            <person name="Weinstock G."/>
            <person name="Sodergren E."/>
            <person name="Clifton S."/>
            <person name="Fulton L."/>
            <person name="Fulton B."/>
            <person name="Courtney L."/>
            <person name="Fronick C."/>
            <person name="Harrison M."/>
            <person name="Strong C."/>
            <person name="Farmer C."/>
            <person name="Delahaunty K."/>
            <person name="Markovic C."/>
            <person name="Hall O."/>
            <person name="Minx P."/>
            <person name="Tomlinson C."/>
            <person name="Mitreva M."/>
            <person name="Nelson J."/>
            <person name="Hou S."/>
            <person name="Wollam A."/>
            <person name="Pepin K.H."/>
            <person name="Johnson M."/>
            <person name="Bhonagiri V."/>
            <person name="Nash W.E."/>
            <person name="Warren W."/>
            <person name="Chinwalla A."/>
            <person name="Mardis E.R."/>
            <person name="Wilson R.K."/>
        </authorList>
    </citation>
    <scope>NUCLEOTIDE SEQUENCE [LARGE SCALE GENOMIC DNA]</scope>
    <source>
        <strain evidence="6">DSM 14469</strain>
    </source>
</reference>
<dbReference type="PANTHER" id="PTHR42734">
    <property type="entry name" value="METAL TRANSPORT SYSTEM ATP-BINDING PROTEIN TM_0124-RELATED"/>
    <property type="match status" value="1"/>
</dbReference>
<dbReference type="STRING" id="168384.SAMN05660368_00697"/>
<dbReference type="AlphaFoldDB" id="C6LHH1"/>
<feature type="domain" description="ABC transporter" evidence="5">
    <location>
        <begin position="2"/>
        <end position="237"/>
    </location>
</feature>
<evidence type="ECO:0000256" key="4">
    <source>
        <dbReference type="ARBA" id="ARBA00022840"/>
    </source>
</evidence>
<organism evidence="6 7">
    <name type="scientific">Marvinbryantia formatexigens DSM 14469</name>
    <dbReference type="NCBI Taxonomy" id="478749"/>
    <lineage>
        <taxon>Bacteria</taxon>
        <taxon>Bacillati</taxon>
        <taxon>Bacillota</taxon>
        <taxon>Clostridia</taxon>
        <taxon>Lachnospirales</taxon>
        <taxon>Lachnospiraceae</taxon>
        <taxon>Marvinbryantia</taxon>
    </lineage>
</organism>
<dbReference type="eggNOG" id="COG1120">
    <property type="taxonomic scope" value="Bacteria"/>
</dbReference>
<dbReference type="RefSeq" id="WP_006862867.1">
    <property type="nucleotide sequence ID" value="NZ_ACCL02000014.1"/>
</dbReference>
<evidence type="ECO:0000259" key="5">
    <source>
        <dbReference type="PROSITE" id="PS50893"/>
    </source>
</evidence>
<dbReference type="Pfam" id="PF00005">
    <property type="entry name" value="ABC_tran"/>
    <property type="match status" value="1"/>
</dbReference>
<sequence>MLKVSNLCFRYRRHGRDVLRNVNLELGRGEIGILLGKNGSGKTTLFKNILGLCTPSDGTILFEGEELVKMPVRERAKRIAYVPQEIHFGELSVFDSILMGRVSYFGLKAGHDDYAAVEKIIADMHLEAFADRNVSELSGGERQKIAIARAMAQEPGLMIFDEPTGNLDIANEQLIIREAKKLAKEKQISILSSLHDLNQAMDFGDRFFFLKDGAVKYAGDSTCISEAVIKDIFDIDVRIVEINHETIILTGGKRE</sequence>
<dbReference type="Proteomes" id="UP000005561">
    <property type="component" value="Unassembled WGS sequence"/>
</dbReference>
<dbReference type="InterPro" id="IPR003439">
    <property type="entry name" value="ABC_transporter-like_ATP-bd"/>
</dbReference>
<dbReference type="InterPro" id="IPR017871">
    <property type="entry name" value="ABC_transporter-like_CS"/>
</dbReference>
<dbReference type="PANTHER" id="PTHR42734:SF6">
    <property type="entry name" value="MOLYBDATE IMPORT ATP-BINDING PROTEIN MOLC"/>
    <property type="match status" value="1"/>
</dbReference>
<dbReference type="FunFam" id="3.40.50.300:FF:000134">
    <property type="entry name" value="Iron-enterobactin ABC transporter ATP-binding protein"/>
    <property type="match status" value="1"/>
</dbReference>
<protein>
    <submittedName>
        <fullName evidence="6">ABC transporter, ATP-binding protein</fullName>
    </submittedName>
</protein>
<dbReference type="InterPro" id="IPR003593">
    <property type="entry name" value="AAA+_ATPase"/>
</dbReference>
<comment type="similarity">
    <text evidence="1">Belongs to the ABC transporter superfamily.</text>
</comment>
<keyword evidence="7" id="KW-1185">Reference proteome</keyword>
<dbReference type="SMART" id="SM00382">
    <property type="entry name" value="AAA"/>
    <property type="match status" value="1"/>
</dbReference>
<dbReference type="PROSITE" id="PS50893">
    <property type="entry name" value="ABC_TRANSPORTER_2"/>
    <property type="match status" value="1"/>
</dbReference>
<dbReference type="Gene3D" id="3.40.50.300">
    <property type="entry name" value="P-loop containing nucleotide triphosphate hydrolases"/>
    <property type="match status" value="1"/>
</dbReference>
<dbReference type="EMBL" id="ACCL02000014">
    <property type="protein sequence ID" value="EET59958.1"/>
    <property type="molecule type" value="Genomic_DNA"/>
</dbReference>
<dbReference type="PROSITE" id="PS00211">
    <property type="entry name" value="ABC_TRANSPORTER_1"/>
    <property type="match status" value="1"/>
</dbReference>
<keyword evidence="3" id="KW-0547">Nucleotide-binding</keyword>
<evidence type="ECO:0000313" key="6">
    <source>
        <dbReference type="EMBL" id="EET59958.1"/>
    </source>
</evidence>
<keyword evidence="2" id="KW-0813">Transport</keyword>